<evidence type="ECO:0000313" key="5">
    <source>
        <dbReference type="Proteomes" id="UP001589700"/>
    </source>
</evidence>
<dbReference type="PANTHER" id="PTHR43240:SF5">
    <property type="entry name" value="1,4-DIHYDROXY-2-NAPHTHOYL-COA THIOESTERASE 1"/>
    <property type="match status" value="1"/>
</dbReference>
<dbReference type="InterPro" id="IPR003736">
    <property type="entry name" value="PAAI_dom"/>
</dbReference>
<evidence type="ECO:0000313" key="4">
    <source>
        <dbReference type="EMBL" id="MFB9261241.1"/>
    </source>
</evidence>
<dbReference type="NCBIfam" id="TIGR00369">
    <property type="entry name" value="unchar_dom_1"/>
    <property type="match status" value="1"/>
</dbReference>
<dbReference type="PANTHER" id="PTHR43240">
    <property type="entry name" value="1,4-DIHYDROXY-2-NAPHTHOYL-COA THIOESTERASE 1"/>
    <property type="match status" value="1"/>
</dbReference>
<comment type="caution">
    <text evidence="4">The sequence shown here is derived from an EMBL/GenBank/DDBJ whole genome shotgun (WGS) entry which is preliminary data.</text>
</comment>
<feature type="domain" description="Thioesterase" evidence="3">
    <location>
        <begin position="25"/>
        <end position="102"/>
    </location>
</feature>
<dbReference type="InterPro" id="IPR029069">
    <property type="entry name" value="HotDog_dom_sf"/>
</dbReference>
<gene>
    <name evidence="4" type="ORF">ACFFVD_15700</name>
</gene>
<sequence>MKYLEVTPDKVVVEVPVGPHLHQPHGIVHGGVYCAIAETVASVAGSVWVGGEGRVVGVNNSTDFLRAVTEGTLTATGTPVHRGRSQQLWRVEIADDDERVVAVGQVRLANLQ</sequence>
<keyword evidence="5" id="KW-1185">Reference proteome</keyword>
<reference evidence="4 5" key="1">
    <citation type="submission" date="2024-09" db="EMBL/GenBank/DDBJ databases">
        <authorList>
            <person name="Sun Q."/>
            <person name="Mori K."/>
        </authorList>
    </citation>
    <scope>NUCLEOTIDE SEQUENCE [LARGE SCALE GENOMIC DNA]</scope>
    <source>
        <strain evidence="4 5">CCM 7659</strain>
    </source>
</reference>
<evidence type="ECO:0000259" key="3">
    <source>
        <dbReference type="Pfam" id="PF03061"/>
    </source>
</evidence>
<dbReference type="EMBL" id="JBHMDY010000013">
    <property type="protein sequence ID" value="MFB9261241.1"/>
    <property type="molecule type" value="Genomic_DNA"/>
</dbReference>
<comment type="similarity">
    <text evidence="1">Belongs to the thioesterase PaaI family.</text>
</comment>
<evidence type="ECO:0000256" key="2">
    <source>
        <dbReference type="ARBA" id="ARBA00022801"/>
    </source>
</evidence>
<name>A0ABV5JU37_9ACTN</name>
<evidence type="ECO:0000256" key="1">
    <source>
        <dbReference type="ARBA" id="ARBA00008324"/>
    </source>
</evidence>
<organism evidence="4 5">
    <name type="scientific">Dietzia aerolata</name>
    <dbReference type="NCBI Taxonomy" id="595984"/>
    <lineage>
        <taxon>Bacteria</taxon>
        <taxon>Bacillati</taxon>
        <taxon>Actinomycetota</taxon>
        <taxon>Actinomycetes</taxon>
        <taxon>Mycobacteriales</taxon>
        <taxon>Dietziaceae</taxon>
        <taxon>Dietzia</taxon>
    </lineage>
</organism>
<proteinExistence type="inferred from homology"/>
<dbReference type="RefSeq" id="WP_380024253.1">
    <property type="nucleotide sequence ID" value="NZ_JAALDM010000015.1"/>
</dbReference>
<dbReference type="Proteomes" id="UP001589700">
    <property type="component" value="Unassembled WGS sequence"/>
</dbReference>
<dbReference type="InterPro" id="IPR006683">
    <property type="entry name" value="Thioestr_dom"/>
</dbReference>
<accession>A0ABV5JU37</accession>
<dbReference type="SUPFAM" id="SSF54637">
    <property type="entry name" value="Thioesterase/thiol ester dehydrase-isomerase"/>
    <property type="match status" value="1"/>
</dbReference>
<dbReference type="GO" id="GO:0016787">
    <property type="term" value="F:hydrolase activity"/>
    <property type="evidence" value="ECO:0007669"/>
    <property type="project" value="UniProtKB-KW"/>
</dbReference>
<dbReference type="Gene3D" id="3.10.129.10">
    <property type="entry name" value="Hotdog Thioesterase"/>
    <property type="match status" value="1"/>
</dbReference>
<dbReference type="Pfam" id="PF03061">
    <property type="entry name" value="4HBT"/>
    <property type="match status" value="1"/>
</dbReference>
<dbReference type="EC" id="3.1.2.-" evidence="4"/>
<protein>
    <submittedName>
        <fullName evidence="4">PaaI family thioesterase</fullName>
        <ecNumber evidence="4">3.1.2.-</ecNumber>
    </submittedName>
</protein>
<dbReference type="CDD" id="cd03443">
    <property type="entry name" value="PaaI_thioesterase"/>
    <property type="match status" value="1"/>
</dbReference>
<keyword evidence="2 4" id="KW-0378">Hydrolase</keyword>